<dbReference type="Pfam" id="PF16711">
    <property type="entry name" value="SCAB-ABD"/>
    <property type="match status" value="1"/>
</dbReference>
<dbReference type="PANTHER" id="PTHR31172">
    <property type="entry name" value="STOMATAL CLOSURE-RELATED ACTIN-BINDING PROTEIN 1"/>
    <property type="match status" value="1"/>
</dbReference>
<comment type="caution">
    <text evidence="6">The sequence shown here is derived from an EMBL/GenBank/DDBJ whole genome shotgun (WGS) entry which is preliminary data.</text>
</comment>
<feature type="domain" description="Stomatal closure-related actin-binding protein coiled-coil" evidence="4">
    <location>
        <begin position="102"/>
        <end position="269"/>
    </location>
</feature>
<dbReference type="InterPro" id="IPR032015">
    <property type="entry name" value="SCAB-Ig"/>
</dbReference>
<evidence type="ECO:0000256" key="1">
    <source>
        <dbReference type="SAM" id="Coils"/>
    </source>
</evidence>
<dbReference type="Gene3D" id="2.60.40.2700">
    <property type="match status" value="1"/>
</dbReference>
<evidence type="ECO:0000313" key="7">
    <source>
        <dbReference type="Proteomes" id="UP000436088"/>
    </source>
</evidence>
<dbReference type="AlphaFoldDB" id="A0A6A3CSY7"/>
<dbReference type="OrthoDB" id="2014217at2759"/>
<dbReference type="FunFam" id="1.20.5.440:FF:000004">
    <property type="entry name" value="Stomatal closure-related actin-binding protein"/>
    <property type="match status" value="1"/>
</dbReference>
<feature type="coiled-coil region" evidence="1">
    <location>
        <begin position="183"/>
        <end position="261"/>
    </location>
</feature>
<dbReference type="Proteomes" id="UP000436088">
    <property type="component" value="Unassembled WGS sequence"/>
</dbReference>
<dbReference type="CDD" id="cd13232">
    <property type="entry name" value="Ig-PH_SCAB1"/>
    <property type="match status" value="1"/>
</dbReference>
<dbReference type="InterPro" id="IPR039640">
    <property type="entry name" value="SCAB"/>
</dbReference>
<dbReference type="GO" id="GO:0007015">
    <property type="term" value="P:actin filament organization"/>
    <property type="evidence" value="ECO:0007669"/>
    <property type="project" value="InterPro"/>
</dbReference>
<dbReference type="PANTHER" id="PTHR31172:SF3">
    <property type="entry name" value="STOMATAL CLOSURE-RELATED ACTIN-BINDING PROTEIN 1"/>
    <property type="match status" value="1"/>
</dbReference>
<proteinExistence type="predicted"/>
<evidence type="ECO:0000313" key="6">
    <source>
        <dbReference type="EMBL" id="KAE8732363.1"/>
    </source>
</evidence>
<gene>
    <name evidence="6" type="ORF">F3Y22_tig00002237pilonHSYRG01968</name>
</gene>
<organism evidence="6 7">
    <name type="scientific">Hibiscus syriacus</name>
    <name type="common">Rose of Sharon</name>
    <dbReference type="NCBI Taxonomy" id="106335"/>
    <lineage>
        <taxon>Eukaryota</taxon>
        <taxon>Viridiplantae</taxon>
        <taxon>Streptophyta</taxon>
        <taxon>Embryophyta</taxon>
        <taxon>Tracheophyta</taxon>
        <taxon>Spermatophyta</taxon>
        <taxon>Magnoliopsida</taxon>
        <taxon>eudicotyledons</taxon>
        <taxon>Gunneridae</taxon>
        <taxon>Pentapetalae</taxon>
        <taxon>rosids</taxon>
        <taxon>malvids</taxon>
        <taxon>Malvales</taxon>
        <taxon>Malvaceae</taxon>
        <taxon>Malvoideae</taxon>
        <taxon>Hibiscus</taxon>
    </lineage>
</organism>
<dbReference type="InterPro" id="IPR041144">
    <property type="entry name" value="SCAB-PH"/>
</dbReference>
<evidence type="ECO:0000259" key="3">
    <source>
        <dbReference type="Pfam" id="PF16711"/>
    </source>
</evidence>
<dbReference type="EMBL" id="VEPZ02000167">
    <property type="protein sequence ID" value="KAE8732363.1"/>
    <property type="molecule type" value="Genomic_DNA"/>
</dbReference>
<evidence type="ECO:0000259" key="2">
    <source>
        <dbReference type="Pfam" id="PF16709"/>
    </source>
</evidence>
<dbReference type="Gene3D" id="2.30.29.140">
    <property type="match status" value="1"/>
</dbReference>
<sequence>MTRVSRVFGDTMQKEAVPAVSADVVFATTSSRFPSYKIGSNLQIADAKEDRKALSMKEVVARETALLLEQQQRLSVRDLASKFEKGLAAAAKLSEEAKVREAASLEKHVLLKKLRDALESLKGRVAGRNKDDVEEAIAMVEALAVQLTQREGELIQEKAEVKKLANFLKQASQDAKKLVDEERAFARAEIESARAAVQRLEEALQEHEKMSRASGKQDLEELMKEVQEARRIIMLHQPSKVMDMEHELRALRIQLAEKSKRSLLLQKELARSKGVEDYLSHLYELDGAETLGAYLRIKPCSDVAPEISKCSIQWYRISSESGKREVISGASKSVYAPEPFDVGRSLQAEIIYDGQLIKLATTGAIDPAAGLGSYVEALVRKHDVEFNVIVTQMNGVDHPSESLHVLHVGKMRMKLRKVNTTIAKEYYSSSMQLCGVRGGGNAAAQALFWQAKKGLSVVLAFESERDRNAAIMLARRFAFDCNIMLAGPDDRTSIRT</sequence>
<feature type="domain" description="Stomatal closure-related actin-binding protein PH" evidence="5">
    <location>
        <begin position="383"/>
        <end position="490"/>
    </location>
</feature>
<name>A0A6A3CSY7_HIBSY</name>
<evidence type="ECO:0000259" key="4">
    <source>
        <dbReference type="Pfam" id="PF16712"/>
    </source>
</evidence>
<evidence type="ECO:0000259" key="5">
    <source>
        <dbReference type="Pfam" id="PF17684"/>
    </source>
</evidence>
<dbReference type="InterPro" id="IPR032012">
    <property type="entry name" value="SCAB-ABD"/>
</dbReference>
<dbReference type="Pfam" id="PF16709">
    <property type="entry name" value="SCAB-Ig"/>
    <property type="match status" value="1"/>
</dbReference>
<dbReference type="Gene3D" id="1.20.5.440">
    <property type="entry name" value="ATP synthase delta/epsilon subunit, C-terminal domain"/>
    <property type="match status" value="1"/>
</dbReference>
<keyword evidence="7" id="KW-1185">Reference proteome</keyword>
<feature type="domain" description="Stomatal closure-related actin-binding protein Ig" evidence="2">
    <location>
        <begin position="283"/>
        <end position="380"/>
    </location>
</feature>
<reference evidence="6" key="1">
    <citation type="submission" date="2019-09" db="EMBL/GenBank/DDBJ databases">
        <title>Draft genome information of white flower Hibiscus syriacus.</title>
        <authorList>
            <person name="Kim Y.-M."/>
        </authorList>
    </citation>
    <scope>NUCLEOTIDE SEQUENCE [LARGE SCALE GENOMIC DNA]</scope>
    <source>
        <strain evidence="6">YM2019G1</strain>
    </source>
</reference>
<dbReference type="InterPro" id="IPR032009">
    <property type="entry name" value="SCAB_CC"/>
</dbReference>
<dbReference type="Pfam" id="PF17684">
    <property type="entry name" value="SCAB-PH"/>
    <property type="match status" value="1"/>
</dbReference>
<dbReference type="GO" id="GO:0010119">
    <property type="term" value="P:regulation of stomatal movement"/>
    <property type="evidence" value="ECO:0007669"/>
    <property type="project" value="InterPro"/>
</dbReference>
<keyword evidence="1" id="KW-0175">Coiled coil</keyword>
<dbReference type="GO" id="GO:0003779">
    <property type="term" value="F:actin binding"/>
    <property type="evidence" value="ECO:0007669"/>
    <property type="project" value="InterPro"/>
</dbReference>
<dbReference type="Pfam" id="PF16712">
    <property type="entry name" value="SCAB_CC"/>
    <property type="match status" value="1"/>
</dbReference>
<feature type="domain" description="Stomatal closure-related actin-binding protein actin-binding" evidence="3">
    <location>
        <begin position="56"/>
        <end position="98"/>
    </location>
</feature>
<accession>A0A6A3CSY7</accession>
<protein>
    <submittedName>
        <fullName evidence="6">Stomatal closure-related actin-binding protein 1</fullName>
    </submittedName>
</protein>